<dbReference type="Proteomes" id="UP000011081">
    <property type="component" value="Unassembled WGS sequence"/>
</dbReference>
<dbReference type="Pfam" id="PF03962">
    <property type="entry name" value="Mnd1"/>
    <property type="match status" value="1"/>
</dbReference>
<dbReference type="OMA" id="VCYWAFP"/>
<evidence type="ECO:0000313" key="7">
    <source>
        <dbReference type="Proteomes" id="UP000011081"/>
    </source>
</evidence>
<gene>
    <name evidence="6" type="ORF">VCUG_01234</name>
</gene>
<evidence type="ECO:0000259" key="5">
    <source>
        <dbReference type="Pfam" id="PF18517"/>
    </source>
</evidence>
<sequence>MAKQTTKEQKKEKILTLFNPTAVYNIKELEKLSSKLGVRSNLVKDLITELSNDNMITSDKIGISTYYWQIPPNSSTEYKRIANQLNIKEHDRQRLVQQKQQLESERCDGKRVHMIGEYRELSALEDVPFSLEQYRTAKAVVDEIRDGVNRVTEDVYVLRRFVCDTYGMDGNDFNRSFGIGNDFDLLD</sequence>
<name>L2GVB5_VAVCU</name>
<evidence type="ECO:0000256" key="1">
    <source>
        <dbReference type="ARBA" id="ARBA00004123"/>
    </source>
</evidence>
<dbReference type="GeneID" id="19879114"/>
<dbReference type="STRING" id="948595.L2GVB5"/>
<feature type="domain" description="Mnd1 HTH" evidence="4">
    <location>
        <begin position="20"/>
        <end position="69"/>
    </location>
</feature>
<keyword evidence="2" id="KW-0175">Coiled coil</keyword>
<dbReference type="FunCoup" id="L2GVB5">
    <property type="interactions" value="28"/>
</dbReference>
<feature type="domain" description="Leucine zipper with capping helix" evidence="5">
    <location>
        <begin position="137"/>
        <end position="185"/>
    </location>
</feature>
<dbReference type="AlphaFoldDB" id="L2GVB5"/>
<evidence type="ECO:0000259" key="4">
    <source>
        <dbReference type="Pfam" id="PF03962"/>
    </source>
</evidence>
<dbReference type="InterPro" id="IPR040453">
    <property type="entry name" value="Mnd1_HTH"/>
</dbReference>
<dbReference type="RefSeq" id="XP_008074254.1">
    <property type="nucleotide sequence ID" value="XM_008076063.1"/>
</dbReference>
<accession>L2GVB5</accession>
<keyword evidence="7" id="KW-1185">Reference proteome</keyword>
<keyword evidence="3" id="KW-0539">Nucleus</keyword>
<dbReference type="OrthoDB" id="273345at2759"/>
<protein>
    <recommendedName>
        <fullName evidence="8">Meiotic nuclear division protein 1</fullName>
    </recommendedName>
</protein>
<dbReference type="VEuPathDB" id="MicrosporidiaDB:VCUG_01234"/>
<dbReference type="EMBL" id="GL877421">
    <property type="protein sequence ID" value="ELA47238.1"/>
    <property type="molecule type" value="Genomic_DNA"/>
</dbReference>
<evidence type="ECO:0000313" key="6">
    <source>
        <dbReference type="EMBL" id="ELA47238.1"/>
    </source>
</evidence>
<proteinExistence type="predicted"/>
<comment type="subcellular location">
    <subcellularLocation>
        <location evidence="1">Nucleus</location>
    </subcellularLocation>
</comment>
<dbReference type="HOGENOM" id="CLU_080628_3_1_1"/>
<dbReference type="Pfam" id="PF18517">
    <property type="entry name" value="LZ3wCH"/>
    <property type="match status" value="1"/>
</dbReference>
<evidence type="ECO:0008006" key="8">
    <source>
        <dbReference type="Google" id="ProtNLM"/>
    </source>
</evidence>
<reference evidence="7" key="1">
    <citation type="submission" date="2011-03" db="EMBL/GenBank/DDBJ databases">
        <title>The genome sequence of Vavraia culicis strain floridensis.</title>
        <authorList>
            <consortium name="The Broad Institute Genome Sequencing Platform"/>
            <person name="Cuomo C."/>
            <person name="Becnel J."/>
            <person name="Sanscrainte N."/>
            <person name="Young S.K."/>
            <person name="Zeng Q."/>
            <person name="Gargeya S."/>
            <person name="Fitzgerald M."/>
            <person name="Haas B."/>
            <person name="Abouelleil A."/>
            <person name="Alvarado L."/>
            <person name="Arachchi H.M."/>
            <person name="Berlin A."/>
            <person name="Chapman S.B."/>
            <person name="Gearin G."/>
            <person name="Goldberg J."/>
            <person name="Griggs A."/>
            <person name="Gujja S."/>
            <person name="Hansen M."/>
            <person name="Heiman D."/>
            <person name="Howarth C."/>
            <person name="Larimer J."/>
            <person name="Lui A."/>
            <person name="MacDonald P.J.P."/>
            <person name="McCowen C."/>
            <person name="Montmayeur A."/>
            <person name="Murphy C."/>
            <person name="Neiman D."/>
            <person name="Pearson M."/>
            <person name="Priest M."/>
            <person name="Roberts A."/>
            <person name="Saif S."/>
            <person name="Shea T."/>
            <person name="Sisk P."/>
            <person name="Stolte C."/>
            <person name="Sykes S."/>
            <person name="Wortman J."/>
            <person name="Nusbaum C."/>
            <person name="Birren B."/>
        </authorList>
    </citation>
    <scope>NUCLEOTIDE SEQUENCE [LARGE SCALE GENOMIC DNA]</scope>
    <source>
        <strain evidence="7">floridensis</strain>
    </source>
</reference>
<dbReference type="InterPro" id="IPR040661">
    <property type="entry name" value="LZ3wCH"/>
</dbReference>
<evidence type="ECO:0000256" key="2">
    <source>
        <dbReference type="ARBA" id="ARBA00023054"/>
    </source>
</evidence>
<evidence type="ECO:0000256" key="3">
    <source>
        <dbReference type="ARBA" id="ARBA00023242"/>
    </source>
</evidence>
<organism evidence="6 7">
    <name type="scientific">Vavraia culicis (isolate floridensis)</name>
    <name type="common">Microsporidian parasite</name>
    <dbReference type="NCBI Taxonomy" id="948595"/>
    <lineage>
        <taxon>Eukaryota</taxon>
        <taxon>Fungi</taxon>
        <taxon>Fungi incertae sedis</taxon>
        <taxon>Microsporidia</taxon>
        <taxon>Pleistophoridae</taxon>
        <taxon>Vavraia</taxon>
    </lineage>
</organism>
<dbReference type="GO" id="GO:0005634">
    <property type="term" value="C:nucleus"/>
    <property type="evidence" value="ECO:0007669"/>
    <property type="project" value="UniProtKB-SubCell"/>
</dbReference>
<dbReference type="InParanoid" id="L2GVB5"/>